<evidence type="ECO:0000259" key="2">
    <source>
        <dbReference type="Pfam" id="PF01926"/>
    </source>
</evidence>
<comment type="caution">
    <text evidence="4">The sequence shown here is derived from an EMBL/GenBank/DDBJ whole genome shotgun (WGS) entry which is preliminary data.</text>
</comment>
<reference evidence="4" key="1">
    <citation type="submission" date="2019-03" db="EMBL/GenBank/DDBJ databases">
        <authorList>
            <person name="Ashton P.M."/>
            <person name="Dallman T."/>
            <person name="Nair S."/>
            <person name="De Pinna E."/>
            <person name="Peters T."/>
            <person name="Grant K."/>
        </authorList>
    </citation>
    <scope>NUCLEOTIDE SEQUENCE [LARGE SCALE GENOMIC DNA]</scope>
    <source>
        <strain evidence="4">313260</strain>
    </source>
</reference>
<dbReference type="Pfam" id="PF01926">
    <property type="entry name" value="MMR_HSR1"/>
    <property type="match status" value="1"/>
</dbReference>
<feature type="domain" description="Dynamin-like helical" evidence="3">
    <location>
        <begin position="213"/>
        <end position="555"/>
    </location>
</feature>
<sequence>MEQFKQFSIEKQAAINSLLQLRSMLEALGEMGIDISDDLQKIASAIAAVESDVLRIALLGAFSDGKTSVIAAWLGKIMEDMNISMDESSDRLSIYKPEGLPGECEIVDTPGLFGDKEREIDGKQVMYEDLTKRFISEAHLLFYVVDATNPLKESHSAIAKWVLRDLNKLSSTIFIINKMDEVTDLTDQALFAEQAAIKKENLKGKLQRAANLNALELEELNIVCIASNPNGRGLPFWFNKPEHYESRSRINDLKTVAADILKTNVPEVLLAKTGMDVVKDIVTQRITSAQQHLNKLNTFVAKNDEDTSRFTSDIKQSRNEVKRLAGEMFEELSLLEKQLMSQLRPLELDGIRPFMDDELGYNDEGVGFKLHLRIKHIVDRFFAQSSAVTQRLSDDITRQLNSSESFLSGVGEGAFKSLGGAFKGISKISPETIKTTIFAARDTIGQLTGYVYTFKPWEATKLAGGIAKWAGPAGAAFTIGSDLWDAYKAHEREQELEEAKNALTRMIKAPFSDIYSVLSSDEKTFAFFAPQIQEMEKVICDLTEKSDTIRKSQQKLSLLQQQLEQFNRSSEQQAS</sequence>
<dbReference type="InterPro" id="IPR040576">
    <property type="entry name" value="DLP_helical"/>
</dbReference>
<dbReference type="AlphaFoldDB" id="A0A5I4ZZ18"/>
<dbReference type="GO" id="GO:0005525">
    <property type="term" value="F:GTP binding"/>
    <property type="evidence" value="ECO:0007669"/>
    <property type="project" value="InterPro"/>
</dbReference>
<feature type="domain" description="G" evidence="2">
    <location>
        <begin position="55"/>
        <end position="178"/>
    </location>
</feature>
<organism evidence="4">
    <name type="scientific">Salmonella enterica subsp. enterica serovar Vitkin</name>
    <dbReference type="NCBI Taxonomy" id="2565162"/>
    <lineage>
        <taxon>Bacteria</taxon>
        <taxon>Pseudomonadati</taxon>
        <taxon>Pseudomonadota</taxon>
        <taxon>Gammaproteobacteria</taxon>
        <taxon>Enterobacterales</taxon>
        <taxon>Enterobacteriaceae</taxon>
        <taxon>Salmonella</taxon>
    </lineage>
</organism>
<accession>A0A5I4ZZ18</accession>
<evidence type="ECO:0000259" key="3">
    <source>
        <dbReference type="Pfam" id="PF18709"/>
    </source>
</evidence>
<gene>
    <name evidence="4" type="ORF">E0T03_15585</name>
</gene>
<name>A0A5I4ZZ18_SALET</name>
<dbReference type="Gene3D" id="3.40.50.300">
    <property type="entry name" value="P-loop containing nucleotide triphosphate hydrolases"/>
    <property type="match status" value="1"/>
</dbReference>
<proteinExistence type="predicted"/>
<dbReference type="SUPFAM" id="SSF52540">
    <property type="entry name" value="P-loop containing nucleoside triphosphate hydrolases"/>
    <property type="match status" value="1"/>
</dbReference>
<feature type="coiled-coil region" evidence="1">
    <location>
        <begin position="542"/>
        <end position="569"/>
    </location>
</feature>
<dbReference type="InterPro" id="IPR006073">
    <property type="entry name" value="GTP-bd"/>
</dbReference>
<keyword evidence="1" id="KW-0175">Coiled coil</keyword>
<evidence type="ECO:0000313" key="4">
    <source>
        <dbReference type="EMBL" id="ECG4921388.1"/>
    </source>
</evidence>
<dbReference type="InterPro" id="IPR027417">
    <property type="entry name" value="P-loop_NTPase"/>
</dbReference>
<dbReference type="EMBL" id="AAIONP010000011">
    <property type="protein sequence ID" value="ECG4921388.1"/>
    <property type="molecule type" value="Genomic_DNA"/>
</dbReference>
<protein>
    <submittedName>
        <fullName evidence="4">GTP-binding protein</fullName>
    </submittedName>
</protein>
<dbReference type="InterPro" id="IPR049678">
    <property type="entry name" value="LeoA-like"/>
</dbReference>
<dbReference type="NCBIfam" id="NF041922">
    <property type="entry name" value="DLP_LeoA_gen"/>
    <property type="match status" value="1"/>
</dbReference>
<dbReference type="Pfam" id="PF18709">
    <property type="entry name" value="DLP_helical"/>
    <property type="match status" value="1"/>
</dbReference>
<dbReference type="Proteomes" id="UP000839561">
    <property type="component" value="Unassembled WGS sequence"/>
</dbReference>
<evidence type="ECO:0000256" key="1">
    <source>
        <dbReference type="SAM" id="Coils"/>
    </source>
</evidence>